<comment type="caution">
    <text evidence="7">The sequence shown here is derived from an EMBL/GenBank/DDBJ whole genome shotgun (WGS) entry which is preliminary data.</text>
</comment>
<gene>
    <name evidence="7" type="ORF">B0I18_104322</name>
</gene>
<dbReference type="InterPro" id="IPR041679">
    <property type="entry name" value="DNA2/NAM7-like_C"/>
</dbReference>
<feature type="domain" description="S1 motif" evidence="6">
    <location>
        <begin position="1226"/>
        <end position="1288"/>
    </location>
</feature>
<keyword evidence="2" id="KW-0547">Nucleotide-binding</keyword>
<dbReference type="Gene3D" id="3.40.50.300">
    <property type="entry name" value="P-loop containing nucleotide triphosphate hydrolases"/>
    <property type="match status" value="2"/>
</dbReference>
<dbReference type="GO" id="GO:0003676">
    <property type="term" value="F:nucleic acid binding"/>
    <property type="evidence" value="ECO:0007669"/>
    <property type="project" value="InterPro"/>
</dbReference>
<dbReference type="PANTHER" id="PTHR43788">
    <property type="entry name" value="DNA2/NAM7 HELICASE FAMILY MEMBER"/>
    <property type="match status" value="1"/>
</dbReference>
<dbReference type="CDD" id="cd18808">
    <property type="entry name" value="SF1_C_Upf1"/>
    <property type="match status" value="1"/>
</dbReference>
<dbReference type="GO" id="GO:0005524">
    <property type="term" value="F:ATP binding"/>
    <property type="evidence" value="ECO:0007669"/>
    <property type="project" value="UniProtKB-KW"/>
</dbReference>
<dbReference type="InterPro" id="IPR012340">
    <property type="entry name" value="NA-bd_OB-fold"/>
</dbReference>
<dbReference type="Pfam" id="PF13087">
    <property type="entry name" value="AAA_12"/>
    <property type="match status" value="1"/>
</dbReference>
<dbReference type="InterPro" id="IPR027417">
    <property type="entry name" value="P-loop_NTPase"/>
</dbReference>
<evidence type="ECO:0000259" key="6">
    <source>
        <dbReference type="PROSITE" id="PS50126"/>
    </source>
</evidence>
<evidence type="ECO:0000256" key="4">
    <source>
        <dbReference type="ARBA" id="ARBA00022806"/>
    </source>
</evidence>
<dbReference type="SMART" id="SM00316">
    <property type="entry name" value="S1"/>
    <property type="match status" value="3"/>
</dbReference>
<dbReference type="EMBL" id="PYGD01000004">
    <property type="protein sequence ID" value="PSK92223.1"/>
    <property type="molecule type" value="Genomic_DNA"/>
</dbReference>
<dbReference type="GO" id="GO:0005694">
    <property type="term" value="C:chromosome"/>
    <property type="evidence" value="ECO:0007669"/>
    <property type="project" value="UniProtKB-ARBA"/>
</dbReference>
<comment type="similarity">
    <text evidence="1">Belongs to the DNA2/NAM7 helicase family.</text>
</comment>
<evidence type="ECO:0000256" key="2">
    <source>
        <dbReference type="ARBA" id="ARBA00022741"/>
    </source>
</evidence>
<keyword evidence="8" id="KW-1185">Reference proteome</keyword>
<evidence type="ECO:0000313" key="8">
    <source>
        <dbReference type="Proteomes" id="UP000240572"/>
    </source>
</evidence>
<dbReference type="InterPro" id="IPR050534">
    <property type="entry name" value="Coronavir_polyprotein_1ab"/>
</dbReference>
<dbReference type="SMART" id="SM00382">
    <property type="entry name" value="AAA"/>
    <property type="match status" value="1"/>
</dbReference>
<accession>A0A2P8D4T1</accession>
<dbReference type="InterPro" id="IPR047187">
    <property type="entry name" value="SF1_C_Upf1"/>
</dbReference>
<dbReference type="InterPro" id="IPR003029">
    <property type="entry name" value="S1_domain"/>
</dbReference>
<reference evidence="7 8" key="1">
    <citation type="submission" date="2018-03" db="EMBL/GenBank/DDBJ databases">
        <title>Genomic Encyclopedia of Type Strains, Phase III (KMG-III): the genomes of soil and plant-associated and newly described type strains.</title>
        <authorList>
            <person name="Whitman W."/>
        </authorList>
    </citation>
    <scope>NUCLEOTIDE SEQUENCE [LARGE SCALE GENOMIC DNA]</scope>
    <source>
        <strain evidence="7 8">CGMCC 1.12700</strain>
    </source>
</reference>
<protein>
    <submittedName>
        <fullName evidence="7">Superfamily I DNA and/or RNA helicase</fullName>
    </submittedName>
</protein>
<dbReference type="PANTHER" id="PTHR43788:SF8">
    <property type="entry name" value="DNA-BINDING PROTEIN SMUBP-2"/>
    <property type="match status" value="1"/>
</dbReference>
<dbReference type="RefSeq" id="WP_106523283.1">
    <property type="nucleotide sequence ID" value="NZ_PYGD01000004.1"/>
</dbReference>
<feature type="domain" description="S1 motif" evidence="6">
    <location>
        <begin position="21"/>
        <end position="93"/>
    </location>
</feature>
<organism evidence="7 8">
    <name type="scientific">Taibaiella chishuiensis</name>
    <dbReference type="NCBI Taxonomy" id="1434707"/>
    <lineage>
        <taxon>Bacteria</taxon>
        <taxon>Pseudomonadati</taxon>
        <taxon>Bacteroidota</taxon>
        <taxon>Chitinophagia</taxon>
        <taxon>Chitinophagales</taxon>
        <taxon>Chitinophagaceae</taxon>
        <taxon>Taibaiella</taxon>
    </lineage>
</organism>
<evidence type="ECO:0000256" key="1">
    <source>
        <dbReference type="ARBA" id="ARBA00007913"/>
    </source>
</evidence>
<dbReference type="Gene3D" id="2.40.50.140">
    <property type="entry name" value="Nucleic acid-binding proteins"/>
    <property type="match status" value="2"/>
</dbReference>
<dbReference type="OrthoDB" id="9757917at2"/>
<evidence type="ECO:0000313" key="7">
    <source>
        <dbReference type="EMBL" id="PSK92223.1"/>
    </source>
</evidence>
<keyword evidence="4 7" id="KW-0347">Helicase</keyword>
<dbReference type="Proteomes" id="UP000240572">
    <property type="component" value="Unassembled WGS sequence"/>
</dbReference>
<proteinExistence type="inferred from homology"/>
<dbReference type="PROSITE" id="PS50126">
    <property type="entry name" value="S1"/>
    <property type="match status" value="3"/>
</dbReference>
<dbReference type="FunFam" id="3.40.50.300:FF:000326">
    <property type="entry name" value="P-loop containing nucleoside triphosphate hydrolase"/>
    <property type="match status" value="1"/>
</dbReference>
<evidence type="ECO:0000256" key="5">
    <source>
        <dbReference type="ARBA" id="ARBA00022840"/>
    </source>
</evidence>
<dbReference type="GO" id="GO:0043139">
    <property type="term" value="F:5'-3' DNA helicase activity"/>
    <property type="evidence" value="ECO:0007669"/>
    <property type="project" value="TreeGrafter"/>
</dbReference>
<keyword evidence="3" id="KW-0378">Hydrolase</keyword>
<dbReference type="SUPFAM" id="SSF52540">
    <property type="entry name" value="P-loop containing nucleoside triphosphate hydrolases"/>
    <property type="match status" value="1"/>
</dbReference>
<dbReference type="InterPro" id="IPR041677">
    <property type="entry name" value="DNA2/NAM7_AAA_11"/>
</dbReference>
<dbReference type="InterPro" id="IPR003593">
    <property type="entry name" value="AAA+_ATPase"/>
</dbReference>
<sequence>MNNSIDISPEQKQFLKTYGVGTVVEVQISSIIRPSQVVTTFNKEFVGRLSVLDISWCLPDGERSLQQFEVGQEIKCVVLAIDFQNKQIKLSQKHLSTPLSDSTSWARIVRGDEYTALILDKLNSSCLVKTSDDLYGLLPWDPEHEVAQEVRVRVNDKMDDANLMSFVDASTEEVPVDTLIDIKPTFNFIEEDLTSYYSFNKSIFGNNATDEDHELIKKGFELDPKIFSKEIAPGFPLYIQFERNSSAYGTAFKQQAIPYFFGQEPYSEDIEQKLLLNLSEQHYWFRLNKFKKDRNKEETTHDFSLYNEEINFYGHIDISRNGKDVRFLIRNFSIGTAFTDTSERKKTNTKWGSFLYTSPIVVLSPLGNLPFGTSQKDVLDYMILKTECFHTINRIKKESGEILRHEGRTLGIIDKFLEYQISLLDDKKEYNAFVDTYRQVPSDSGGITIEISATVGDTLELEGDTVVNIRIKQASLKKSSDEELVKIGDGTLSAYEQGYKITFFKEIRLDILKNGFYIDKRVSKKQYTLQRDIIQDFLEKKIKIDHIESLLVRPDKVRTPQISKLLFKNPDLARTEIEQPDNNQVKAVIKAVGNQNIFLIQGPPGTGKTTVIAEIIEQLTAKKEKILVAGQNHVAVDNVLEKISKVPSLTLLRVGNPDRVDKDLVKYNIDNLVEDYKVDFKQFLNNQVILAKTFLNAKIQGEDLELIFVKFNKQVKEIVDAYGKLKDVYSQRHYILRDGLRDLTPTEIKEAITALEDWITSIQNEYEILLKPMLYNSVDIVFATCIGIKTDQVFKDTSFKFDTVIIDEAGKANIAESLVAMELGKKVILVGDQMQLPPYMDSSLIDESDPESFPKSRYGHEFLQPEIVHALKTSFFEFIINRIHTGDFPKENLELLNYQHRMHPNIGEFISESFYEGRVQMGSRTHLNRLDLPAPFNKEIVFFDTSNSENPYEQKDGNSVKNNLEAESISEIILPVLFNHNVSYRDIAIIAPYKSQVANISKYIQNSSACKLKNIDVSTLDSFQGKEYDIIIFSFTRSANHAKAPVVNGRKKFIKVGFLDDARRLNVAFSRAKKKLILIGNSVTLADPKSHYDGLFNYTQLFTRLIRLSKKEDIGNFFSIADYRGKKSFTNFISTIKPGDKVRGIVSGLAVNLSKIEYGLYIQVGNHRCLAPYNHLKKPLNRNLSSLQKGQTVTVTIIDIDEKFKKITVRVDPEIWRDRVGKIKIGDVLQVEVSRINDFGFQLQIPGGLRGFLNKKYFRGKPFPKERDKLDATVTNIDYEKEQLGFKI</sequence>
<name>A0A2P8D4T1_9BACT</name>
<dbReference type="Pfam" id="PF13086">
    <property type="entry name" value="AAA_11"/>
    <property type="match status" value="1"/>
</dbReference>
<evidence type="ECO:0000256" key="3">
    <source>
        <dbReference type="ARBA" id="ARBA00022801"/>
    </source>
</evidence>
<keyword evidence="5" id="KW-0067">ATP-binding</keyword>
<dbReference type="GO" id="GO:0016787">
    <property type="term" value="F:hydrolase activity"/>
    <property type="evidence" value="ECO:0007669"/>
    <property type="project" value="UniProtKB-KW"/>
</dbReference>
<feature type="domain" description="S1 motif" evidence="6">
    <location>
        <begin position="1139"/>
        <end position="1212"/>
    </location>
</feature>
<dbReference type="SUPFAM" id="SSF50249">
    <property type="entry name" value="Nucleic acid-binding proteins"/>
    <property type="match status" value="3"/>
</dbReference>